<reference evidence="1 2" key="1">
    <citation type="submission" date="2016-11" db="EMBL/GenBank/DDBJ databases">
        <authorList>
            <person name="Jaros S."/>
            <person name="Januszkiewicz K."/>
            <person name="Wedrychowicz H."/>
        </authorList>
    </citation>
    <scope>NUCLEOTIDE SEQUENCE [LARGE SCALE GENOMIC DNA]</scope>
    <source>
        <strain evidence="1 2">DSM 15480</strain>
    </source>
</reference>
<gene>
    <name evidence="1" type="ORF">SAMN02745243_00980</name>
</gene>
<dbReference type="EMBL" id="FQZY01000012">
    <property type="protein sequence ID" value="SHJ60821.1"/>
    <property type="molecule type" value="Genomic_DNA"/>
</dbReference>
<organism evidence="1 2">
    <name type="scientific">Hespellia stercorisuis DSM 15480</name>
    <dbReference type="NCBI Taxonomy" id="1121950"/>
    <lineage>
        <taxon>Bacteria</taxon>
        <taxon>Bacillati</taxon>
        <taxon>Bacillota</taxon>
        <taxon>Clostridia</taxon>
        <taxon>Lachnospirales</taxon>
        <taxon>Lachnospiraceae</taxon>
        <taxon>Hespellia</taxon>
    </lineage>
</organism>
<dbReference type="Pfam" id="PF20069">
    <property type="entry name" value="DUF6465"/>
    <property type="match status" value="1"/>
</dbReference>
<keyword evidence="2" id="KW-1185">Reference proteome</keyword>
<accession>A0A1M6KPK2</accession>
<dbReference type="Proteomes" id="UP000184301">
    <property type="component" value="Unassembled WGS sequence"/>
</dbReference>
<dbReference type="RefSeq" id="WP_084533916.1">
    <property type="nucleotide sequence ID" value="NZ_FQZY01000012.1"/>
</dbReference>
<evidence type="ECO:0000313" key="1">
    <source>
        <dbReference type="EMBL" id="SHJ60821.1"/>
    </source>
</evidence>
<proteinExistence type="predicted"/>
<protein>
    <submittedName>
        <fullName evidence="1">Uncharacterized protein</fullName>
    </submittedName>
</protein>
<evidence type="ECO:0000313" key="2">
    <source>
        <dbReference type="Proteomes" id="UP000184301"/>
    </source>
</evidence>
<name>A0A1M6KPK2_9FIRM</name>
<dbReference type="InterPro" id="IPR046313">
    <property type="entry name" value="DUF6465"/>
</dbReference>
<sequence>MPAVPGVQGSVNNSLQWEENMTRSKRAIKKQRTMERSQSSVPAAVTTVDTVQPAVTKETVTFEFAGKKVKMDEVMQLAKDAFTQSHEGTAIESIDLYIVAEENAAYYVVNGEGSEDFKITL</sequence>
<dbReference type="STRING" id="1121950.SAMN02745243_00980"/>
<dbReference type="AlphaFoldDB" id="A0A1M6KPK2"/>